<organism evidence="2 3">
    <name type="scientific">Ceratopteris richardii</name>
    <name type="common">Triangle waterfern</name>
    <dbReference type="NCBI Taxonomy" id="49495"/>
    <lineage>
        <taxon>Eukaryota</taxon>
        <taxon>Viridiplantae</taxon>
        <taxon>Streptophyta</taxon>
        <taxon>Embryophyta</taxon>
        <taxon>Tracheophyta</taxon>
        <taxon>Polypodiopsida</taxon>
        <taxon>Polypodiidae</taxon>
        <taxon>Polypodiales</taxon>
        <taxon>Pteridineae</taxon>
        <taxon>Pteridaceae</taxon>
        <taxon>Parkerioideae</taxon>
        <taxon>Ceratopteris</taxon>
    </lineage>
</organism>
<name>A0A8T2VHL3_CERRI</name>
<dbReference type="EMBL" id="CM035406">
    <property type="protein sequence ID" value="KAH7446740.1"/>
    <property type="molecule type" value="Genomic_DNA"/>
</dbReference>
<dbReference type="Proteomes" id="UP000825935">
    <property type="component" value="Chromosome 1"/>
</dbReference>
<protein>
    <recommendedName>
        <fullName evidence="4">Secreted protein</fullName>
    </recommendedName>
</protein>
<comment type="caution">
    <text evidence="2">The sequence shown here is derived from an EMBL/GenBank/DDBJ whole genome shotgun (WGS) entry which is preliminary data.</text>
</comment>
<proteinExistence type="predicted"/>
<reference evidence="2" key="1">
    <citation type="submission" date="2021-08" db="EMBL/GenBank/DDBJ databases">
        <title>WGS assembly of Ceratopteris richardii.</title>
        <authorList>
            <person name="Marchant D.B."/>
            <person name="Chen G."/>
            <person name="Jenkins J."/>
            <person name="Shu S."/>
            <person name="Leebens-Mack J."/>
            <person name="Grimwood J."/>
            <person name="Schmutz J."/>
            <person name="Soltis P."/>
            <person name="Soltis D."/>
            <person name="Chen Z.-H."/>
        </authorList>
    </citation>
    <scope>NUCLEOTIDE SEQUENCE</scope>
    <source>
        <strain evidence="2">Whitten #5841</strain>
        <tissue evidence="2">Leaf</tissue>
    </source>
</reference>
<feature type="signal peptide" evidence="1">
    <location>
        <begin position="1"/>
        <end position="15"/>
    </location>
</feature>
<gene>
    <name evidence="2" type="ORF">KP509_01G071600</name>
</gene>
<evidence type="ECO:0000256" key="1">
    <source>
        <dbReference type="SAM" id="SignalP"/>
    </source>
</evidence>
<sequence length="71" mass="8334">MFSLFIPNFMFLACCVEFHIQFHKILFGPVSFLRTRVHQLMLLPLRIQICCGGTQEHKDDIKNLQLKGKKN</sequence>
<keyword evidence="3" id="KW-1185">Reference proteome</keyword>
<evidence type="ECO:0008006" key="4">
    <source>
        <dbReference type="Google" id="ProtNLM"/>
    </source>
</evidence>
<dbReference type="AlphaFoldDB" id="A0A8T2VHL3"/>
<accession>A0A8T2VHL3</accession>
<evidence type="ECO:0000313" key="2">
    <source>
        <dbReference type="EMBL" id="KAH7446740.1"/>
    </source>
</evidence>
<feature type="chain" id="PRO_5035742154" description="Secreted protein" evidence="1">
    <location>
        <begin position="16"/>
        <end position="71"/>
    </location>
</feature>
<evidence type="ECO:0000313" key="3">
    <source>
        <dbReference type="Proteomes" id="UP000825935"/>
    </source>
</evidence>
<keyword evidence="1" id="KW-0732">Signal</keyword>